<organism evidence="2 3">
    <name type="scientific">Dactylosporangium roseum</name>
    <dbReference type="NCBI Taxonomy" id="47989"/>
    <lineage>
        <taxon>Bacteria</taxon>
        <taxon>Bacillati</taxon>
        <taxon>Actinomycetota</taxon>
        <taxon>Actinomycetes</taxon>
        <taxon>Micromonosporales</taxon>
        <taxon>Micromonosporaceae</taxon>
        <taxon>Dactylosporangium</taxon>
    </lineage>
</organism>
<feature type="domain" description="STAS" evidence="1">
    <location>
        <begin position="92"/>
        <end position="178"/>
    </location>
</feature>
<dbReference type="PANTHER" id="PTHR33495">
    <property type="entry name" value="ANTI-SIGMA FACTOR ANTAGONIST TM_1081-RELATED-RELATED"/>
    <property type="match status" value="1"/>
</dbReference>
<dbReference type="CDD" id="cd07043">
    <property type="entry name" value="STAS_anti-anti-sigma_factors"/>
    <property type="match status" value="1"/>
</dbReference>
<dbReference type="SUPFAM" id="SSF52091">
    <property type="entry name" value="SpoIIaa-like"/>
    <property type="match status" value="1"/>
</dbReference>
<protein>
    <submittedName>
        <fullName evidence="2">STAS domain-containing protein</fullName>
    </submittedName>
</protein>
<name>A0ABY5YY83_9ACTN</name>
<keyword evidence="3" id="KW-1185">Reference proteome</keyword>
<dbReference type="Proteomes" id="UP001058271">
    <property type="component" value="Chromosome"/>
</dbReference>
<dbReference type="RefSeq" id="WP_260723051.1">
    <property type="nucleotide sequence ID" value="NZ_BAAABS010000057.1"/>
</dbReference>
<evidence type="ECO:0000313" key="3">
    <source>
        <dbReference type="Proteomes" id="UP001058271"/>
    </source>
</evidence>
<proteinExistence type="predicted"/>
<evidence type="ECO:0000259" key="1">
    <source>
        <dbReference type="PROSITE" id="PS50801"/>
    </source>
</evidence>
<dbReference type="InterPro" id="IPR036513">
    <property type="entry name" value="STAS_dom_sf"/>
</dbReference>
<sequence>MTASTTIDGTDFGLVCDTCGQTVTGLGATMHNWDLVWSLFSRHGWTGTRLATGPHSCARCSRVPLAAVTVTVPARCGVEPSAEPGDEAADDARVRLRITRGVPVVELSGDVDATAAGALREALATAGRRPPHVVIDLAQAKTLDSAALAELVTARHRAAQAGGHACLVGLPGRVSRTLHTLCLRHLFVELPDRESALAWLRGDQVPQQRLR</sequence>
<gene>
    <name evidence="2" type="ORF">Drose_21120</name>
</gene>
<dbReference type="PROSITE" id="PS50801">
    <property type="entry name" value="STAS"/>
    <property type="match status" value="1"/>
</dbReference>
<reference evidence="2" key="1">
    <citation type="submission" date="2021-04" db="EMBL/GenBank/DDBJ databases">
        <title>Biosynthetic gene clusters of Dactylosporangioum roseum.</title>
        <authorList>
            <person name="Hartkoorn R.C."/>
            <person name="Beaudoing E."/>
            <person name="Hot D."/>
            <person name="Moureu S."/>
        </authorList>
    </citation>
    <scope>NUCLEOTIDE SEQUENCE</scope>
    <source>
        <strain evidence="2">NRRL B-16295</strain>
    </source>
</reference>
<dbReference type="Gene3D" id="3.30.750.24">
    <property type="entry name" value="STAS domain"/>
    <property type="match status" value="1"/>
</dbReference>
<accession>A0ABY5YY83</accession>
<dbReference type="PANTHER" id="PTHR33495:SF2">
    <property type="entry name" value="ANTI-SIGMA FACTOR ANTAGONIST TM_1081-RELATED"/>
    <property type="match status" value="1"/>
</dbReference>
<dbReference type="Pfam" id="PF01740">
    <property type="entry name" value="STAS"/>
    <property type="match status" value="1"/>
</dbReference>
<dbReference type="EMBL" id="CP073721">
    <property type="protein sequence ID" value="UWZ33780.1"/>
    <property type="molecule type" value="Genomic_DNA"/>
</dbReference>
<evidence type="ECO:0000313" key="2">
    <source>
        <dbReference type="EMBL" id="UWZ33780.1"/>
    </source>
</evidence>
<dbReference type="InterPro" id="IPR002645">
    <property type="entry name" value="STAS_dom"/>
</dbReference>